<name>A0AAD2D6E1_EUPCR</name>
<evidence type="ECO:0000256" key="1">
    <source>
        <dbReference type="SAM" id="MobiDB-lite"/>
    </source>
</evidence>
<feature type="region of interest" description="Disordered" evidence="1">
    <location>
        <begin position="108"/>
        <end position="133"/>
    </location>
</feature>
<evidence type="ECO:0000313" key="2">
    <source>
        <dbReference type="EMBL" id="CAI2381293.1"/>
    </source>
</evidence>
<accession>A0AAD2D6E1</accession>
<proteinExistence type="predicted"/>
<dbReference type="Proteomes" id="UP001295684">
    <property type="component" value="Unassembled WGS sequence"/>
</dbReference>
<gene>
    <name evidence="2" type="ORF">ECRASSUSDP1_LOCUS22745</name>
</gene>
<keyword evidence="3" id="KW-1185">Reference proteome</keyword>
<organism evidence="2 3">
    <name type="scientific">Euplotes crassus</name>
    <dbReference type="NCBI Taxonomy" id="5936"/>
    <lineage>
        <taxon>Eukaryota</taxon>
        <taxon>Sar</taxon>
        <taxon>Alveolata</taxon>
        <taxon>Ciliophora</taxon>
        <taxon>Intramacronucleata</taxon>
        <taxon>Spirotrichea</taxon>
        <taxon>Hypotrichia</taxon>
        <taxon>Euplotida</taxon>
        <taxon>Euplotidae</taxon>
        <taxon>Moneuplotes</taxon>
    </lineage>
</organism>
<dbReference type="EMBL" id="CAMPGE010023341">
    <property type="protein sequence ID" value="CAI2381293.1"/>
    <property type="molecule type" value="Genomic_DNA"/>
</dbReference>
<dbReference type="AlphaFoldDB" id="A0AAD2D6E1"/>
<dbReference type="Gene3D" id="1.10.238.10">
    <property type="entry name" value="EF-hand"/>
    <property type="match status" value="1"/>
</dbReference>
<comment type="caution">
    <text evidence="2">The sequence shown here is derived from an EMBL/GenBank/DDBJ whole genome shotgun (WGS) entry which is preliminary data.</text>
</comment>
<reference evidence="2" key="1">
    <citation type="submission" date="2023-07" db="EMBL/GenBank/DDBJ databases">
        <authorList>
            <consortium name="AG Swart"/>
            <person name="Singh M."/>
            <person name="Singh A."/>
            <person name="Seah K."/>
            <person name="Emmerich C."/>
        </authorList>
    </citation>
    <scope>NUCLEOTIDE SEQUENCE</scope>
    <source>
        <strain evidence="2">DP1</strain>
    </source>
</reference>
<feature type="compositionally biased region" description="Polar residues" evidence="1">
    <location>
        <begin position="115"/>
        <end position="130"/>
    </location>
</feature>
<evidence type="ECO:0008006" key="4">
    <source>
        <dbReference type="Google" id="ProtNLM"/>
    </source>
</evidence>
<sequence length="298" mass="34245">MESFKTTASKLKQLDITRKSQNRNGESLVNKTKSYTKNNTSKDNINNTTSLEMIKNVCENYGLTRREVFEIHSQFKAMTIPLDHICNEGNTINEEYFEALKRYRNPEKYKKDLNKTQNDTTANQSSAPENSQEKVDGIRLDYFSDNCTFLYGTHPEVKTRLFKALGIDTESKNSYIKWEQFVELYCICELGNITKSELIRFWSKFFDPTMLGLVSVESIADILEKCVRGTSLEEPNEGTILFAKTIINLFREHGCIQMINNEEFVNNTKVSEAFASDAIDMKLFSDALGNKVVNFKID</sequence>
<protein>
    <recommendedName>
        <fullName evidence="4">EF-hand domain-containing protein</fullName>
    </recommendedName>
</protein>
<evidence type="ECO:0000313" key="3">
    <source>
        <dbReference type="Proteomes" id="UP001295684"/>
    </source>
</evidence>